<dbReference type="InterPro" id="IPR016036">
    <property type="entry name" value="Malonyl_transacylase_ACP-bd"/>
</dbReference>
<dbReference type="InterPro" id="IPR049551">
    <property type="entry name" value="PKS_DH_C"/>
</dbReference>
<dbReference type="InterPro" id="IPR018201">
    <property type="entry name" value="Ketoacyl_synth_AS"/>
</dbReference>
<accession>Q0QMQ1</accession>
<dbReference type="Gene3D" id="3.40.366.10">
    <property type="entry name" value="Malonyl-Coenzyme A Acyl Carrier Protein, domain 2"/>
    <property type="match status" value="3"/>
</dbReference>
<dbReference type="PROSITE" id="PS52004">
    <property type="entry name" value="KS3_2"/>
    <property type="match status" value="3"/>
</dbReference>
<dbReference type="EMBL" id="DQ272520">
    <property type="protein sequence ID" value="ABB88519.1"/>
    <property type="molecule type" value="Genomic_DNA"/>
</dbReference>
<evidence type="ECO:0000256" key="2">
    <source>
        <dbReference type="ARBA" id="ARBA00022450"/>
    </source>
</evidence>
<feature type="domain" description="Carrier" evidence="10">
    <location>
        <begin position="2681"/>
        <end position="2756"/>
    </location>
</feature>
<dbReference type="InterPro" id="IPR016035">
    <property type="entry name" value="Acyl_Trfase/lysoPLipase"/>
</dbReference>
<dbReference type="Pfam" id="PF08659">
    <property type="entry name" value="KR"/>
    <property type="match status" value="2"/>
</dbReference>
<dbReference type="Gene3D" id="3.30.70.3290">
    <property type="match status" value="3"/>
</dbReference>
<dbReference type="SUPFAM" id="SSF53901">
    <property type="entry name" value="Thiolase-like"/>
    <property type="match status" value="3"/>
</dbReference>
<dbReference type="InterPro" id="IPR020807">
    <property type="entry name" value="PKS_DH"/>
</dbReference>
<feature type="region of interest" description="Disordered" evidence="9">
    <location>
        <begin position="1034"/>
        <end position="1053"/>
    </location>
</feature>
<dbReference type="InterPro" id="IPR050091">
    <property type="entry name" value="PKS_NRPS_Biosynth_Enz"/>
</dbReference>
<dbReference type="Pfam" id="PF22953">
    <property type="entry name" value="SpnB_Rossmann"/>
    <property type="match status" value="1"/>
</dbReference>
<feature type="active site" description="Proton donor; for dehydratase activity" evidence="8">
    <location>
        <position position="2138"/>
    </location>
</feature>
<dbReference type="Pfam" id="PF00698">
    <property type="entry name" value="Acyl_transf_1"/>
    <property type="match status" value="3"/>
</dbReference>
<evidence type="ECO:0000256" key="8">
    <source>
        <dbReference type="PROSITE-ProRule" id="PRU01363"/>
    </source>
</evidence>
<dbReference type="PANTHER" id="PTHR43775:SF51">
    <property type="entry name" value="INACTIVE PHENOLPHTHIOCEROL SYNTHESIS POLYKETIDE SYNTHASE TYPE I PKS1-RELATED"/>
    <property type="match status" value="1"/>
</dbReference>
<feature type="region of interest" description="Disordered" evidence="9">
    <location>
        <begin position="909"/>
        <end position="956"/>
    </location>
</feature>
<name>Q0QMQ1_9ACTN</name>
<dbReference type="SMART" id="SM01294">
    <property type="entry name" value="PKS_PP_betabranch"/>
    <property type="match status" value="1"/>
</dbReference>
<dbReference type="SUPFAM" id="SSF55048">
    <property type="entry name" value="Probable ACP-binding domain of malonyl-CoA ACP transacylase"/>
    <property type="match status" value="3"/>
</dbReference>
<dbReference type="InterPro" id="IPR055123">
    <property type="entry name" value="SpnB-like_Rossmann"/>
</dbReference>
<dbReference type="CDD" id="cd00833">
    <property type="entry name" value="PKS"/>
    <property type="match status" value="3"/>
</dbReference>
<feature type="domain" description="Carrier" evidence="10">
    <location>
        <begin position="958"/>
        <end position="1033"/>
    </location>
</feature>
<dbReference type="InterPro" id="IPR016039">
    <property type="entry name" value="Thiolase-like"/>
</dbReference>
<dbReference type="CDD" id="cd08952">
    <property type="entry name" value="KR_1_SDR_x"/>
    <property type="match status" value="1"/>
</dbReference>
<dbReference type="InterPro" id="IPR001227">
    <property type="entry name" value="Ac_transferase_dom_sf"/>
</dbReference>
<dbReference type="SMART" id="SM00825">
    <property type="entry name" value="PKS_KS"/>
    <property type="match status" value="3"/>
</dbReference>
<reference evidence="13" key="1">
    <citation type="journal article" date="2006" name="J. Antibiot.">
        <title>Isolation and identification of three new 5-alkenyl-3,3(2H)-furanones from two streptomyces species using a genomic screening approach.</title>
        <authorList>
            <person name="Banskota A.H."/>
            <person name="Mcalpine J.B."/>
            <person name="Sorensen D."/>
            <person name="Aouidate M."/>
            <person name="Piraee M."/>
            <person name="Alarco A.M."/>
            <person name="Omura S."/>
            <person name="Shiomi K."/>
            <person name="Farnet C.M."/>
            <person name="Zazopoulos E."/>
        </authorList>
    </citation>
    <scope>NUCLEOTIDE SEQUENCE</scope>
    <source>
        <strain evidence="13">NRRL 18422</strain>
    </source>
</reference>
<dbReference type="InterPro" id="IPR009081">
    <property type="entry name" value="PP-bd_ACP"/>
</dbReference>
<feature type="active site" description="Proton acceptor; for dehydratase activity" evidence="8">
    <location>
        <position position="1971"/>
    </location>
</feature>
<dbReference type="SMART" id="SM00823">
    <property type="entry name" value="PKS_PP"/>
    <property type="match status" value="3"/>
</dbReference>
<dbReference type="FunFam" id="3.40.366.10:FF:000002">
    <property type="entry name" value="Probable polyketide synthase 2"/>
    <property type="match status" value="3"/>
</dbReference>
<dbReference type="PROSITE" id="PS50075">
    <property type="entry name" value="CARRIER"/>
    <property type="match status" value="3"/>
</dbReference>
<dbReference type="GO" id="GO:0006633">
    <property type="term" value="P:fatty acid biosynthetic process"/>
    <property type="evidence" value="ECO:0007669"/>
    <property type="project" value="InterPro"/>
</dbReference>
<dbReference type="GO" id="GO:0004312">
    <property type="term" value="F:fatty acid synthase activity"/>
    <property type="evidence" value="ECO:0007669"/>
    <property type="project" value="TreeGrafter"/>
</dbReference>
<feature type="region of interest" description="C-terminal hotdog fold" evidence="8">
    <location>
        <begin position="2075"/>
        <end position="2213"/>
    </location>
</feature>
<feature type="domain" description="Ketosynthase family 3 (KS3)" evidence="11">
    <location>
        <begin position="1054"/>
        <end position="1480"/>
    </location>
</feature>
<dbReference type="GO" id="GO:0031177">
    <property type="term" value="F:phosphopantetheine binding"/>
    <property type="evidence" value="ECO:0007669"/>
    <property type="project" value="InterPro"/>
</dbReference>
<dbReference type="InterPro" id="IPR014043">
    <property type="entry name" value="Acyl_transferase_dom"/>
</dbReference>
<dbReference type="Pfam" id="PF14765">
    <property type="entry name" value="PS-DH"/>
    <property type="match status" value="1"/>
</dbReference>
<organism evidence="13">
    <name type="scientific">Streptomyces aculeolatus</name>
    <dbReference type="NCBI Taxonomy" id="270689"/>
    <lineage>
        <taxon>Bacteria</taxon>
        <taxon>Bacillati</taxon>
        <taxon>Actinomycetota</taxon>
        <taxon>Actinomycetes</taxon>
        <taxon>Kitasatosporales</taxon>
        <taxon>Streptomycetaceae</taxon>
        <taxon>Streptomyces</taxon>
    </lineage>
</organism>
<dbReference type="FunFam" id="1.10.1200.10:FF:000007">
    <property type="entry name" value="Probable polyketide synthase pks17"/>
    <property type="match status" value="1"/>
</dbReference>
<dbReference type="SMART" id="SM00826">
    <property type="entry name" value="PKS_DH"/>
    <property type="match status" value="1"/>
</dbReference>
<dbReference type="PROSITE" id="PS52019">
    <property type="entry name" value="PKS_MFAS_DH"/>
    <property type="match status" value="1"/>
</dbReference>
<dbReference type="InterPro" id="IPR057326">
    <property type="entry name" value="KR_dom"/>
</dbReference>
<evidence type="ECO:0000256" key="5">
    <source>
        <dbReference type="ARBA" id="ARBA00023194"/>
    </source>
</evidence>
<sequence length="4308" mass="446809">MSERSGRAGVPADRRIAVVGMACRVPGAADPGAFWRLLRDGVDAVGPAPAGRGLPDGAHGGFLDDVDRFDAAFFGMSPREAAAVDPQQRLALELAWEALEHAGLRPGLLRGSRTGVFVGAMTDDYARLQHAAGVVSAHSTTGLSRAALANRLSHVLGLTGPSLAVDTAQSSGLAAVHLAVRSLLDGESTLAVTGGVQLNILAEGFAAAELFGALAPGAADARCRVFDARADGYVRGEGGGIVVLKPLAAALADGDPVHGVILGSALGSGTGRTLTAPDPAAQESVIRAAYRDAGVDPDEARYVELHGTGTPMGDPVEAAALAAALGTARRGAGEELVVGSVKTNIGHLEGAAGAVGLIKALLSLKHGELPPSLHFEEPHPRIPLDELKLRVRTGAGPWPREREQPAAKEGESAERLVAGVSSFGMGGTNCHVVLSDWRPAPADGHGEGDGSYGTLPWLVSGRGAEALRAQAAALAAHVTGTDPDRVRLPDLAGSLATTRSAFEHRAVVLGGDREALLFGLAALADGRDAPHVLRGAVPARPAPDAQGGRVAFLFSGQGSQRAGMGRVLYAAFPAYAEAFDAVCAALDARLARHLPDAPPLRDVVLAGPDTPEAELLGRTVFTQPALFAVEVSLCRLLERWGVTPDVLLGHSVGELAAAHVAGVLDLADAAALVTARGALMQALPADGAMAAIEADEAELRADLAAYEEESGPGRRVAIAALNGPAETVVSGDADAVRELTAAWSARGRKATALRVSHAFHSPHMDGMLDAFRRVAEGLTYHPPRIQVVSDLTGAPAEAAELCSPDYWVRHVREAVRFLDGARAASAAGATVFVEIGPGAALSGLTRDCLGDDAGALVLPTLRRDAAEDRSLLTTLGELHVHGAEVGWDAFFADAGARRVELPTYRFQRSRHWTGQSPPARPAAGELPGAPDAPPAPAEAAEPAEPAEPADEQPPADLAGLTDLVRTHTAAALGYDSAAAVSTGTAFRDLGLDSYGAVELRRRLTAGTGVRLPSGALFNHPTPAAMAAWLHTALGGGGDARPEPDAGPAPAAGDDDPVVIVGMACRYPGGVGSPAELWRLLREERDAIGDFPADRGWDLEGLHDPDPDRAGTSYTARGGFLDDVAGFDAEFFGISPREALAMDPQQRLLLETSWEAFERAGIAAGPLRGSRTGVFVGATAQDYGPRMHEAADGLEGYVLTGTTPSVASGRIAYVFGLEGPAVTVDTACSSSLVALHLAAQSIRAGECDTALAGGVTVLSTPGMFVEFSRQRGLAADGRCKPFAAGADGTGWAEGVGVLVLERLSTARRNGHRPLAVVRGTAINQDGASNGLTAPNGLAQERVIRAALDNAGLGPGDVDAVEAHGTGTELGDPIEAEALLATYGQGRAEDRPVWLGSLKSNIGHTQAAAGVAGIIKMVQALRHGELPATLHVDEPTPHVEWAAGGVSLLTGARPWPEAGRARRAAVSSFGVSGTNAHVILEQADEAGPAQTPETPGVVAWPLTGRTAAALRAHARRLHDYAAERPELRGDEVAAALVRRTRFDRRAVVVGAGRAELLAGLEALAAGVPHDGVVQGTAAGPGKTVFVYPGQGSQWVRMGARLLAESPVFANALADCARALSPHVHFDLLDVLTSDDPAVLEPVEVVQPALWAVMVALTRWWEHHGVRPDAVIGHSQGEIAAAHVAGALSLEDAARVVAQRSQALTALAHTGGMLSVALDEAGADALLGACGVAGEVSVAAYNGPAAVVVAGPAGALDAVQEHCVRNDVRHRRIPVTYASHTPLVQPLEADLAARLEGVEPRTADIPFYSTVTAGPVDTTTLTSDYWFTNLRSPVRFHQTVQALLADGYGHFLEPSPHPGLLTAVEDTVDAADSDAVTHATLHRDDDTPNRLALALAHTHAHGLDAAFDAAAPPADLPTYPFQHQHLWLSPAATAPAASAGRHLFLGAPVPLATSGGLVFTADVSLATHPWLADHAVAGTVLLPGTALVELALHAADHVGCDRVDELTLSAPLLLPAAGAVRLQVTVAAPDAEGRRALGVHARPAADDEAPWTAHAEGVLARTADASATGLPWPPPATAAPVDLSDGYPRLGARGYDYGPAFQGLRRLWHDGADGTVFAEVALPDEATPDADRAGVHPALLDAALHAVLLGAPSDRTLLPFSWSGVRLHATRATSLRVRASRLGDDAVALVMTDPAGDPVVTVDRLSLRPVEAARLREAAGGRHDGLYRVAWRPLAPGPERADHVDIADLADLSVLPVPVPEFAVIRPAAVPADAAPDAAAIRASVARALELVQGWLGDERFDGSRLVFVTGGAVAVDPRDRVADLAGAALWGLLRSAESEFPGRFAVVDTDDDPASAAALPAALATGEAQLALRAGRLTVPRLARHTPAADAGAPPFGPDGTVLVTGGTGTLGALLARHLVTRHGVRHLRLVSRRGPRAPHADALRDELTALGATVTVTACDLADPDATRELIDATAAGRPLTAVVHAAGVLEDALITNLTPERLDSVLAAKADSALALHRATADLPDAPALVLFSSTTATLGTPGQANYAAANAFLDALAHHRPRTLSIGWGLWAEASGMTRHLGDAGIRRMERTGVAPLGTDHALALFDAAAGAAGTDGPPHLIAARLSLGGFGDRDGDTAVPAVLRDLVRLPARRSAAAASADGDTLASRWAAMPSAEREREALLLVREQAAAVLGHGSAEPIEPGQTFKSLGFDSLTAVQLRNRLADVVGRRLPTTLAFDYPTPHALTTYLLGDDAAGARSDAALRPAGGGAAEAADDPVVIVGMACRYPGGVASPEDLWRLVTEGREGLGPFPTDRGWDLDALFHPDQDRPGTSHTRAGHFLYRAGDFDPDLFGLSRREALAMDPQQRLLLETSWEAFERAGVDPAALRGSRTGVFTGLMYHDYAVGVDAGAEGVEGHVLTGTQASVASGRVSYAFGLEGPAVTVDTACSSSLVALHLAAQSLRTGECDMALAGGVTVMAGPGTFVEFSRQRGLSADGRCKSFAAGADGTGWAEGVGVLVVERLSAARRNGHRVLAVVRGSAVNQDGASNGLTAPNGPSQQRVIRAALDNAGLGLADVDAVEAHGTGTTLGDPIEAEALLATYGRGRDEDRPLWLGSIKSNIGHAQAAAGVAGIIKMVHAMRHGELPATLHVDEPTPHVDWAAGGVSLLTDARPWPEVDRPRRAAVSSFGVSGTNAHVILEQAEAEPELPAAAAAGPVSVPLSAQGDAALRAYAATVRGHLVEHPELEPAAVAAALRTRARLSRHAVVVGEGRQELLAGLEALADGVPHPGVVTGRAGMPGGTVFVYPGQGSQWVGMGARLFAESPVFADALTECARALAPHTEFALLDVLTSEDPAVLEPVEVVQPALWAVMVALTRWWEHHGVRPDAVIGHSQGEIAAAHVAGALSLEDAARVVAQRSQALTALAGTGGMLSVALDEAGADALFKDCGVSGDVSVAAVNGPTAVVVAGPAGALDAVQEHCARNDIRHRRIPVTYASHTPLVQPLEADLAARLSGIEPRTADIPFYSTVTAGPVDTTTLTSDYWFTNLRSPVRFHQTVQALLSDGYGHFLEPSPHPGLLTAVEDTIDAADSDAVTHATLHRNDDTPHRLALALAHTHAHGLDATPATAAPPADLPTYPFQHQHLWLAPPLAARSTHDTLNSWRYTVTWHPHTPPAAPRAVLTGTWLLLTPPEASPPAALVAALEAAGAAVTTDPEHPDPAGILNLDPDPTATLTRLHDRQRHPAAPLWTVTTHAVRATPQDPPPDPDHARTWGLGRVAALEYVRHFAGLVDLPADPQPHHYARLVQHLADRTDPEHEPHVAIRDGGGHAPRLVRAPLTAPPPGAGYRPRHATLVTGGTGALGPHIARWLVEAGAEHLVLVSRRGGAADGVAELVAEVEEQGARVTVAACDVGDRDAVADLVRRLDADGVRVGTVIHAAAAMRLNSLDALTVEEFHEVVEAKVAGARHLDELLAHHPVEAFVLFSSIAGVWGSGDHGAYAAANAWLDAFAEQRRARGLPATSVAWGVWGSDTLPDAVDPEFLRRQGLPLLDPETALAGLRQALDHDETFVALADVDWERFLPVFTSARPSPLLAEIAAEQRPAPDQAAAGPVREGSPLAQRLAGLAPEEREKELLAVVHSSLAAVLGQRPGAAEQADLTDKTPFRQRGMDSLLAVELRNRLGEATGLRLPATLVFEHPHPLAVARFLGGELAAELAGDPAGPPPAAAVRAELARLEAAVTAHGVGAQERTEVAARLRTLLAGLDTQAAAPPADAGEAAGSGAADDDLDLVSDEEMFDLIDRELREG</sequence>
<keyword evidence="7" id="KW-0012">Acyltransferase</keyword>
<evidence type="ECO:0000256" key="7">
    <source>
        <dbReference type="ARBA" id="ARBA00023315"/>
    </source>
</evidence>
<feature type="compositionally biased region" description="Low complexity" evidence="9">
    <location>
        <begin position="4269"/>
        <end position="4284"/>
    </location>
</feature>
<dbReference type="Pfam" id="PF00109">
    <property type="entry name" value="ketoacyl-synt"/>
    <property type="match status" value="3"/>
</dbReference>
<evidence type="ECO:0000256" key="1">
    <source>
        <dbReference type="ARBA" id="ARBA00004792"/>
    </source>
</evidence>
<feature type="region of interest" description="Disordered" evidence="9">
    <location>
        <begin position="4269"/>
        <end position="4290"/>
    </location>
</feature>
<evidence type="ECO:0000256" key="9">
    <source>
        <dbReference type="SAM" id="MobiDB-lite"/>
    </source>
</evidence>
<dbReference type="InterPro" id="IPR020806">
    <property type="entry name" value="PKS_PP-bd"/>
</dbReference>
<dbReference type="Pfam" id="PF21089">
    <property type="entry name" value="PKS_DH_N"/>
    <property type="match status" value="1"/>
</dbReference>
<keyword evidence="6" id="KW-0511">Multifunctional enzyme</keyword>
<dbReference type="PROSITE" id="PS00012">
    <property type="entry name" value="PHOSPHOPANTETHEINE"/>
    <property type="match status" value="1"/>
</dbReference>
<evidence type="ECO:0000256" key="4">
    <source>
        <dbReference type="ARBA" id="ARBA00022679"/>
    </source>
</evidence>
<dbReference type="InterPro" id="IPR014030">
    <property type="entry name" value="Ketoacyl_synth_N"/>
</dbReference>
<feature type="domain" description="Carrier" evidence="10">
    <location>
        <begin position="4134"/>
        <end position="4213"/>
    </location>
</feature>
<feature type="domain" description="Ketosynthase family 3 (KS3)" evidence="11">
    <location>
        <begin position="13"/>
        <end position="436"/>
    </location>
</feature>
<keyword evidence="5" id="KW-0045">Antibiotic biosynthesis</keyword>
<dbReference type="InterPro" id="IPR049900">
    <property type="entry name" value="PKS_mFAS_DH"/>
</dbReference>
<dbReference type="InterPro" id="IPR032821">
    <property type="entry name" value="PKS_assoc"/>
</dbReference>
<dbReference type="SMART" id="SM00822">
    <property type="entry name" value="PKS_KR"/>
    <property type="match status" value="2"/>
</dbReference>
<dbReference type="InterPro" id="IPR006162">
    <property type="entry name" value="Ppantetheine_attach_site"/>
</dbReference>
<dbReference type="Pfam" id="PF02801">
    <property type="entry name" value="Ketoacyl-synt_C"/>
    <property type="match status" value="3"/>
</dbReference>
<evidence type="ECO:0000256" key="3">
    <source>
        <dbReference type="ARBA" id="ARBA00022553"/>
    </source>
</evidence>
<dbReference type="SUPFAM" id="SSF52151">
    <property type="entry name" value="FabD/lysophospholipase-like"/>
    <property type="match status" value="3"/>
</dbReference>
<evidence type="ECO:0000313" key="13">
    <source>
        <dbReference type="EMBL" id="ABB88519.1"/>
    </source>
</evidence>
<feature type="region of interest" description="N-terminal hotdog fold" evidence="8">
    <location>
        <begin position="1939"/>
        <end position="2063"/>
    </location>
</feature>
<dbReference type="SUPFAM" id="SSF47336">
    <property type="entry name" value="ACP-like"/>
    <property type="match status" value="3"/>
</dbReference>
<evidence type="ECO:0000256" key="6">
    <source>
        <dbReference type="ARBA" id="ARBA00023268"/>
    </source>
</evidence>
<dbReference type="GO" id="GO:0033068">
    <property type="term" value="P:macrolide biosynthetic process"/>
    <property type="evidence" value="ECO:0007669"/>
    <property type="project" value="UniProtKB-ARBA"/>
</dbReference>
<dbReference type="CDD" id="cd08956">
    <property type="entry name" value="KR_3_FAS_SDR_x"/>
    <property type="match status" value="1"/>
</dbReference>
<evidence type="ECO:0000259" key="11">
    <source>
        <dbReference type="PROSITE" id="PS52004"/>
    </source>
</evidence>
<dbReference type="SMART" id="SM00827">
    <property type="entry name" value="PKS_AT"/>
    <property type="match status" value="3"/>
</dbReference>
<comment type="pathway">
    <text evidence="1">Antibiotic biosynthesis.</text>
</comment>
<dbReference type="Gene3D" id="3.40.47.10">
    <property type="match status" value="3"/>
</dbReference>
<dbReference type="Gene3D" id="3.40.50.720">
    <property type="entry name" value="NAD(P)-binding Rossmann-like Domain"/>
    <property type="match status" value="2"/>
</dbReference>
<dbReference type="GO" id="GO:0004315">
    <property type="term" value="F:3-oxoacyl-[acyl-carrier-protein] synthase activity"/>
    <property type="evidence" value="ECO:0007669"/>
    <property type="project" value="InterPro"/>
</dbReference>
<dbReference type="InterPro" id="IPR036291">
    <property type="entry name" value="NAD(P)-bd_dom_sf"/>
</dbReference>
<dbReference type="PANTHER" id="PTHR43775">
    <property type="entry name" value="FATTY ACID SYNTHASE"/>
    <property type="match status" value="1"/>
</dbReference>
<evidence type="ECO:0000259" key="10">
    <source>
        <dbReference type="PROSITE" id="PS50075"/>
    </source>
</evidence>
<keyword evidence="4" id="KW-0808">Transferase</keyword>
<dbReference type="Gene3D" id="3.10.129.110">
    <property type="entry name" value="Polyketide synthase dehydratase"/>
    <property type="match status" value="1"/>
</dbReference>
<keyword evidence="2" id="KW-0596">Phosphopantetheine</keyword>
<protein>
    <submittedName>
        <fullName evidence="13">Polyketide synthase type I</fullName>
    </submittedName>
</protein>
<dbReference type="InterPro" id="IPR042104">
    <property type="entry name" value="PKS_dehydratase_sf"/>
</dbReference>
<keyword evidence="3" id="KW-0597">Phosphoprotein</keyword>
<dbReference type="InterPro" id="IPR014031">
    <property type="entry name" value="Ketoacyl_synth_C"/>
</dbReference>
<dbReference type="InterPro" id="IPR013968">
    <property type="entry name" value="PKS_KR"/>
</dbReference>
<dbReference type="InterPro" id="IPR036736">
    <property type="entry name" value="ACP-like_sf"/>
</dbReference>
<dbReference type="FunFam" id="3.40.47.10:FF:000019">
    <property type="entry name" value="Polyketide synthase type I"/>
    <property type="match status" value="2"/>
</dbReference>
<dbReference type="PROSITE" id="PS00606">
    <property type="entry name" value="KS3_1"/>
    <property type="match status" value="2"/>
</dbReference>
<evidence type="ECO:0000259" key="12">
    <source>
        <dbReference type="PROSITE" id="PS52019"/>
    </source>
</evidence>
<dbReference type="Pfam" id="PF00550">
    <property type="entry name" value="PP-binding"/>
    <property type="match status" value="3"/>
</dbReference>
<dbReference type="SUPFAM" id="SSF51735">
    <property type="entry name" value="NAD(P)-binding Rossmann-fold domains"/>
    <property type="match status" value="4"/>
</dbReference>
<feature type="domain" description="PKS/mFAS DH" evidence="12">
    <location>
        <begin position="1939"/>
        <end position="2213"/>
    </location>
</feature>
<proteinExistence type="predicted"/>
<feature type="domain" description="Ketosynthase family 3 (KS3)" evidence="11">
    <location>
        <begin position="2778"/>
        <end position="3204"/>
    </location>
</feature>
<dbReference type="InterPro" id="IPR020841">
    <property type="entry name" value="PKS_Beta-ketoAc_synthase_dom"/>
</dbReference>
<dbReference type="Gene3D" id="1.10.1200.10">
    <property type="entry name" value="ACP-like"/>
    <property type="match status" value="3"/>
</dbReference>
<dbReference type="InterPro" id="IPR049552">
    <property type="entry name" value="PKS_DH_N"/>
</dbReference>
<dbReference type="Pfam" id="PF16197">
    <property type="entry name" value="KAsynt_C_assoc"/>
    <property type="match status" value="3"/>
</dbReference>